<keyword evidence="3 8" id="KW-0812">Transmembrane</keyword>
<keyword evidence="4 8" id="KW-1133">Transmembrane helix</keyword>
<evidence type="ECO:0000256" key="5">
    <source>
        <dbReference type="ARBA" id="ARBA00023136"/>
    </source>
</evidence>
<feature type="transmembrane region" description="Helical" evidence="8">
    <location>
        <begin position="12"/>
        <end position="33"/>
    </location>
</feature>
<dbReference type="SUPFAM" id="SSF54534">
    <property type="entry name" value="FKBP-like"/>
    <property type="match status" value="1"/>
</dbReference>
<dbReference type="RefSeq" id="WP_377399936.1">
    <property type="nucleotide sequence ID" value="NZ_JBHTFQ010000002.1"/>
</dbReference>
<keyword evidence="11" id="KW-1185">Reference proteome</keyword>
<evidence type="ECO:0000256" key="6">
    <source>
        <dbReference type="ARBA" id="ARBA00023186"/>
    </source>
</evidence>
<comment type="caution">
    <text evidence="10">The sequence shown here is derived from an EMBL/GenBank/DDBJ whole genome shotgun (WGS) entry which is preliminary data.</text>
</comment>
<dbReference type="EMBL" id="JBHTFQ010000002">
    <property type="protein sequence ID" value="MFC7703510.1"/>
    <property type="molecule type" value="Genomic_DNA"/>
</dbReference>
<evidence type="ECO:0000313" key="11">
    <source>
        <dbReference type="Proteomes" id="UP001596516"/>
    </source>
</evidence>
<evidence type="ECO:0000256" key="3">
    <source>
        <dbReference type="ARBA" id="ARBA00022692"/>
    </source>
</evidence>
<dbReference type="Pfam" id="PF13624">
    <property type="entry name" value="SurA_N_3"/>
    <property type="match status" value="1"/>
</dbReference>
<dbReference type="PANTHER" id="PTHR47529:SF1">
    <property type="entry name" value="PERIPLASMIC CHAPERONE PPID"/>
    <property type="match status" value="1"/>
</dbReference>
<organism evidence="10 11">
    <name type="scientific">Plastorhodobacter daqingensis</name>
    <dbReference type="NCBI Taxonomy" id="1387281"/>
    <lineage>
        <taxon>Bacteria</taxon>
        <taxon>Pseudomonadati</taxon>
        <taxon>Pseudomonadota</taxon>
        <taxon>Alphaproteobacteria</taxon>
        <taxon>Rhodobacterales</taxon>
        <taxon>Paracoccaceae</taxon>
        <taxon>Plastorhodobacter</taxon>
    </lineage>
</organism>
<evidence type="ECO:0000259" key="9">
    <source>
        <dbReference type="Pfam" id="PF13145"/>
    </source>
</evidence>
<evidence type="ECO:0000256" key="4">
    <source>
        <dbReference type="ARBA" id="ARBA00022989"/>
    </source>
</evidence>
<protein>
    <submittedName>
        <fullName evidence="10">Peptidyl-prolyl cis-trans isomerase</fullName>
    </submittedName>
</protein>
<evidence type="ECO:0000256" key="7">
    <source>
        <dbReference type="ARBA" id="ARBA00038408"/>
    </source>
</evidence>
<keyword evidence="5 8" id="KW-0472">Membrane</keyword>
<feature type="domain" description="PpiC" evidence="9">
    <location>
        <begin position="246"/>
        <end position="364"/>
    </location>
</feature>
<dbReference type="InterPro" id="IPR027304">
    <property type="entry name" value="Trigger_fact/SurA_dom_sf"/>
</dbReference>
<keyword evidence="6" id="KW-0143">Chaperone</keyword>
<evidence type="ECO:0000256" key="8">
    <source>
        <dbReference type="SAM" id="Phobius"/>
    </source>
</evidence>
<sequence>MAKGARRKGANIFVWIILILLIVGLAGFGTGGLGGQTRNIGSVGDRDISVNEYARALQQEIRAFEAQVGQAVGFQQALALGVDRGVRERLVTLAALDNETGRLGISVGDGAVRDELLGTPAFRGLDGGFDRSAYRFALQQAGLSETEFEEQIRRDIARDILQGAVLGSVSAPEAYTALLMDYITERRSLVHLRLAPGDLEADVPQPDDAALASYYEANASAYTRPETRQITYALLTPEMMLDRVEVDEAMLRTAYEQRLSEFVQPERRLVERLVFGTEEEAAEAMSRLAADEEQFDAIVEERGLALLDIDMGDVTEAELGAAGAEVFALDGPGVAGPLPSEFGPAIYRVNAILSAQEITFEEAQEILRDELALDAARRAITALVEDADDLLAGGATLEELAEETGMELGQIAMTAETTEGIAGYGTVREAARDMQPGDFPEVLVLEDGGIAALRIDELAPATQPPLDEVRDQVVAGWQRQETLRLLAEQAETMRAAVAEGATLQSFGYPVQIIESASRDGFIEGFPRSLLDDVFTMEPGETRVLASDEAVHLVRLERVQQAVLAQAELNGLRNAVVTELSQGMARDVFDLFASALISEAGIRLNETAINAVHAQFR</sequence>
<dbReference type="Proteomes" id="UP001596516">
    <property type="component" value="Unassembled WGS sequence"/>
</dbReference>
<evidence type="ECO:0000313" key="10">
    <source>
        <dbReference type="EMBL" id="MFC7703510.1"/>
    </source>
</evidence>
<keyword evidence="2" id="KW-1003">Cell membrane</keyword>
<dbReference type="GO" id="GO:0016853">
    <property type="term" value="F:isomerase activity"/>
    <property type="evidence" value="ECO:0007669"/>
    <property type="project" value="UniProtKB-KW"/>
</dbReference>
<proteinExistence type="inferred from homology"/>
<gene>
    <name evidence="10" type="ORF">ACFQXB_04800</name>
</gene>
<comment type="similarity">
    <text evidence="7">Belongs to the PpiD chaperone family.</text>
</comment>
<dbReference type="InterPro" id="IPR052029">
    <property type="entry name" value="PpiD_chaperone"/>
</dbReference>
<name>A0ABW2UIV4_9RHOB</name>
<comment type="subcellular location">
    <subcellularLocation>
        <location evidence="1">Cell membrane</location>
        <topology evidence="1">Single-pass type II membrane protein</topology>
    </subcellularLocation>
</comment>
<accession>A0ABW2UIV4</accession>
<dbReference type="PANTHER" id="PTHR47529">
    <property type="entry name" value="PEPTIDYL-PROLYL CIS-TRANS ISOMERASE D"/>
    <property type="match status" value="1"/>
</dbReference>
<reference evidence="11" key="1">
    <citation type="journal article" date="2019" name="Int. J. Syst. Evol. Microbiol.">
        <title>The Global Catalogue of Microorganisms (GCM) 10K type strain sequencing project: providing services to taxonomists for standard genome sequencing and annotation.</title>
        <authorList>
            <consortium name="The Broad Institute Genomics Platform"/>
            <consortium name="The Broad Institute Genome Sequencing Center for Infectious Disease"/>
            <person name="Wu L."/>
            <person name="Ma J."/>
        </authorList>
    </citation>
    <scope>NUCLEOTIDE SEQUENCE [LARGE SCALE GENOMIC DNA]</scope>
    <source>
        <strain evidence="11">CGMCC 1.12750</strain>
    </source>
</reference>
<evidence type="ECO:0000256" key="1">
    <source>
        <dbReference type="ARBA" id="ARBA00004401"/>
    </source>
</evidence>
<keyword evidence="10" id="KW-0413">Isomerase</keyword>
<dbReference type="Pfam" id="PF13145">
    <property type="entry name" value="Rotamase_2"/>
    <property type="match status" value="1"/>
</dbReference>
<dbReference type="InterPro" id="IPR000297">
    <property type="entry name" value="PPIase_PpiC"/>
</dbReference>
<dbReference type="SUPFAM" id="SSF109998">
    <property type="entry name" value="Triger factor/SurA peptide-binding domain-like"/>
    <property type="match status" value="1"/>
</dbReference>
<dbReference type="Gene3D" id="1.10.4030.10">
    <property type="entry name" value="Porin chaperone SurA, peptide-binding domain"/>
    <property type="match status" value="1"/>
</dbReference>
<evidence type="ECO:0000256" key="2">
    <source>
        <dbReference type="ARBA" id="ARBA00022475"/>
    </source>
</evidence>